<keyword evidence="1" id="KW-0732">Signal</keyword>
<dbReference type="STRING" id="1249481.D641_0107665"/>
<sequence length="185" mass="20315">MRSRRLLALLGSLLLVMPLSGCNAAGWIGVRLEGDVLQVAVPACVEQPTRIIVSLIHDDYDPDDDPDASTRRVERTVWRAEGPLTLPEAQGEYRVIPLDESLSPDTNGTYQGALEALDPPQKDVMLEVRVELDNAVAAAGFVSIESTRALRIASEDGLFSSGDHEGHRIEDLDLENTDLCPTRRW</sequence>
<gene>
    <name evidence="2" type="ORF">D641_0107665</name>
</gene>
<accession>A0A022KU49</accession>
<evidence type="ECO:0000313" key="2">
    <source>
        <dbReference type="EMBL" id="EYT49521.1"/>
    </source>
</evidence>
<comment type="caution">
    <text evidence="2">The sequence shown here is derived from an EMBL/GenBank/DDBJ whole genome shotgun (WGS) entry which is preliminary data.</text>
</comment>
<dbReference type="Proteomes" id="UP000019754">
    <property type="component" value="Unassembled WGS sequence"/>
</dbReference>
<evidence type="ECO:0000256" key="1">
    <source>
        <dbReference type="SAM" id="SignalP"/>
    </source>
</evidence>
<feature type="chain" id="PRO_5001501270" description="Lipoprotein" evidence="1">
    <location>
        <begin position="25"/>
        <end position="185"/>
    </location>
</feature>
<feature type="signal peptide" evidence="1">
    <location>
        <begin position="1"/>
        <end position="24"/>
    </location>
</feature>
<evidence type="ECO:0008006" key="4">
    <source>
        <dbReference type="Google" id="ProtNLM"/>
    </source>
</evidence>
<organism evidence="2 3">
    <name type="scientific">Brachybacterium muris UCD-AY4</name>
    <dbReference type="NCBI Taxonomy" id="1249481"/>
    <lineage>
        <taxon>Bacteria</taxon>
        <taxon>Bacillati</taxon>
        <taxon>Actinomycetota</taxon>
        <taxon>Actinomycetes</taxon>
        <taxon>Micrococcales</taxon>
        <taxon>Dermabacteraceae</taxon>
        <taxon>Brachybacterium</taxon>
    </lineage>
</organism>
<evidence type="ECO:0000313" key="3">
    <source>
        <dbReference type="Proteomes" id="UP000019754"/>
    </source>
</evidence>
<dbReference type="AlphaFoldDB" id="A0A022KU49"/>
<reference evidence="2 3" key="1">
    <citation type="journal article" date="2013" name="Genome Announc.">
        <title>Draft genome sequence of an Actinobacterium, Brachybacterium muris strain UCD-AY4.</title>
        <authorList>
            <person name="Lo J.R."/>
            <person name="Lang J.M."/>
            <person name="Darling A.E."/>
            <person name="Eisen J.A."/>
            <person name="Coil D.A."/>
        </authorList>
    </citation>
    <scope>NUCLEOTIDE SEQUENCE [LARGE SCALE GENOMIC DNA]</scope>
    <source>
        <strain evidence="2 3">UCD-AY4</strain>
    </source>
</reference>
<proteinExistence type="predicted"/>
<dbReference type="RefSeq" id="WP_017823067.1">
    <property type="nucleotide sequence ID" value="NZ_AORC01000009.1"/>
</dbReference>
<keyword evidence="3" id="KW-1185">Reference proteome</keyword>
<dbReference type="HOGENOM" id="CLU_1458646_0_0_11"/>
<protein>
    <recommendedName>
        <fullName evidence="4">Lipoprotein</fullName>
    </recommendedName>
</protein>
<dbReference type="EMBL" id="AORC01000009">
    <property type="protein sequence ID" value="EYT49521.1"/>
    <property type="molecule type" value="Genomic_DNA"/>
</dbReference>
<name>A0A022KU49_9MICO</name>